<feature type="region of interest" description="Disordered" evidence="4">
    <location>
        <begin position="52"/>
        <end position="73"/>
    </location>
</feature>
<feature type="signal peptide" evidence="5">
    <location>
        <begin position="1"/>
        <end position="23"/>
    </location>
</feature>
<keyword evidence="9" id="KW-1185">Reference proteome</keyword>
<evidence type="ECO:0008006" key="10">
    <source>
        <dbReference type="Google" id="ProtNLM"/>
    </source>
</evidence>
<keyword evidence="3" id="KW-0378">Hydrolase</keyword>
<dbReference type="InterPro" id="IPR029058">
    <property type="entry name" value="AB_hydrolase_fold"/>
</dbReference>
<dbReference type="InterPro" id="IPR051532">
    <property type="entry name" value="Ester_Hydrolysis_Enzymes"/>
</dbReference>
<accession>A0A7S7NLE5</accession>
<evidence type="ECO:0000259" key="7">
    <source>
        <dbReference type="Pfam" id="PF22244"/>
    </source>
</evidence>
<dbReference type="KEGG" id="pfer:IRI77_23080"/>
<dbReference type="AlphaFoldDB" id="A0A7S7NLE5"/>
<dbReference type="SUPFAM" id="SSF52266">
    <property type="entry name" value="SGNH hydrolase"/>
    <property type="match status" value="1"/>
</dbReference>
<dbReference type="Gene3D" id="3.40.50.1820">
    <property type="entry name" value="alpha/beta hydrolase"/>
    <property type="match status" value="1"/>
</dbReference>
<evidence type="ECO:0000256" key="4">
    <source>
        <dbReference type="SAM" id="MobiDB-lite"/>
    </source>
</evidence>
<feature type="domain" description="SGNH hydrolase-type esterase" evidence="6">
    <location>
        <begin position="512"/>
        <end position="684"/>
    </location>
</feature>
<dbReference type="Pfam" id="PF22244">
    <property type="entry name" value="GCE_fung"/>
    <property type="match status" value="1"/>
</dbReference>
<dbReference type="Pfam" id="PF13472">
    <property type="entry name" value="Lipase_GDSL_2"/>
    <property type="match status" value="1"/>
</dbReference>
<evidence type="ECO:0000313" key="8">
    <source>
        <dbReference type="EMBL" id="QOY85695.1"/>
    </source>
</evidence>
<reference evidence="8 9" key="1">
    <citation type="submission" date="2020-10" db="EMBL/GenBank/DDBJ databases">
        <title>Complete genome sequence of Paludibaculum fermentans P105T, a facultatively anaerobic acidobacterium capable of dissimilatory Fe(III) reduction.</title>
        <authorList>
            <person name="Dedysh S.N."/>
            <person name="Beletsky A.V."/>
            <person name="Kulichevskaya I.S."/>
            <person name="Mardanov A.V."/>
            <person name="Ravin N.V."/>
        </authorList>
    </citation>
    <scope>NUCLEOTIDE SEQUENCE [LARGE SCALE GENOMIC DNA]</scope>
    <source>
        <strain evidence="8 9">P105</strain>
    </source>
</reference>
<sequence length="717" mass="77055">MPSRPNCLSRSMSLLFAASMLFAVNGQSPEPKNWTAAEDHRNMMEQLGIKALRPGPSGNESAPNHANYDEATANPFPDYPAVLTLKNGQPVTTAEAWWKQRRPEIVEDFDREVLGRVPPVVPKITWTVTKTVNDMVGPYPVIAKELTGRADNSLCPAISVEIQMVVVTPAWTKKPVPVMMMFGRAALPPTPLPAAMARFAAMAGTDPPSTMQLIAAGWGYALLNPGSVQADNGAGLTKGIIGLVNKGQPRKPEDWGALRAWGWGASRGLDYLETDAAVDAKHVGIEGVSRYGKAALVTMAYDTRFALVLVGSSGEGGAKPHRRNFGEAVENLTGSGEYHWMAGNFLKYGAAEATVGSKNAGDVPVDSHELIALCAPRLTFISYGIPEKGDAKWLDQQGSFMATVAAGPVFRLLGVKDIGVTGDYRTAKMPGVNVSLLEGQLAWRQHDGGHTDGPNWKYFLPWASKFISYVGEPAPPIAADVAAPRMDANSIVAHGQLVEKAKKGRIDIYFEGDSITRRWGATDYPEFLANWKRNFSGWNAADFGWGGDRTQNILWRLNNGELEGVNPKVVVVMAGTNNIGSRTVRGSEDALIADVSKGLQAVVDAIRSKAPNATIIVTGIFPRNDNMAAMPVINGINANLAKTADGAKVRYLNINDKLADSQGVLRPGMMSADKLHPVEPAYQAWADALKPLFQELLGAPAQEDLAPPPTGDPSAHR</sequence>
<evidence type="ECO:0000256" key="1">
    <source>
        <dbReference type="ARBA" id="ARBA00022487"/>
    </source>
</evidence>
<dbReference type="RefSeq" id="WP_194447365.1">
    <property type="nucleotide sequence ID" value="NZ_CP063849.1"/>
</dbReference>
<evidence type="ECO:0000256" key="3">
    <source>
        <dbReference type="ARBA" id="ARBA00022801"/>
    </source>
</evidence>
<dbReference type="InterPro" id="IPR013830">
    <property type="entry name" value="SGNH_hydro"/>
</dbReference>
<proteinExistence type="predicted"/>
<dbReference type="GO" id="GO:0004622">
    <property type="term" value="F:phosphatidylcholine lysophospholipase activity"/>
    <property type="evidence" value="ECO:0007669"/>
    <property type="project" value="TreeGrafter"/>
</dbReference>
<dbReference type="Gene3D" id="3.40.50.1110">
    <property type="entry name" value="SGNH hydrolase"/>
    <property type="match status" value="1"/>
</dbReference>
<evidence type="ECO:0000256" key="2">
    <source>
        <dbReference type="ARBA" id="ARBA00022729"/>
    </source>
</evidence>
<organism evidence="8 9">
    <name type="scientific">Paludibaculum fermentans</name>
    <dbReference type="NCBI Taxonomy" id="1473598"/>
    <lineage>
        <taxon>Bacteria</taxon>
        <taxon>Pseudomonadati</taxon>
        <taxon>Acidobacteriota</taxon>
        <taxon>Terriglobia</taxon>
        <taxon>Bryobacterales</taxon>
        <taxon>Bryobacteraceae</taxon>
        <taxon>Paludibaculum</taxon>
    </lineage>
</organism>
<evidence type="ECO:0000256" key="5">
    <source>
        <dbReference type="SAM" id="SignalP"/>
    </source>
</evidence>
<gene>
    <name evidence="8" type="ORF">IRI77_23080</name>
</gene>
<evidence type="ECO:0000313" key="9">
    <source>
        <dbReference type="Proteomes" id="UP000593892"/>
    </source>
</evidence>
<dbReference type="EMBL" id="CP063849">
    <property type="protein sequence ID" value="QOY85695.1"/>
    <property type="molecule type" value="Genomic_DNA"/>
</dbReference>
<feature type="domain" description="4-O-methyl-glucuronoyl methylesterase-like" evidence="7">
    <location>
        <begin position="253"/>
        <end position="414"/>
    </location>
</feature>
<keyword evidence="2 5" id="KW-0732">Signal</keyword>
<dbReference type="InterPro" id="IPR054579">
    <property type="entry name" value="GCE-like_dom"/>
</dbReference>
<feature type="chain" id="PRO_5032593058" description="SGNH hydrolase-type esterase domain-containing protein" evidence="5">
    <location>
        <begin position="24"/>
        <end position="717"/>
    </location>
</feature>
<dbReference type="InterPro" id="IPR036514">
    <property type="entry name" value="SGNH_hydro_sf"/>
</dbReference>
<dbReference type="PANTHER" id="PTHR30383">
    <property type="entry name" value="THIOESTERASE 1/PROTEASE 1/LYSOPHOSPHOLIPASE L1"/>
    <property type="match status" value="1"/>
</dbReference>
<protein>
    <recommendedName>
        <fullName evidence="10">SGNH hydrolase-type esterase domain-containing protein</fullName>
    </recommendedName>
</protein>
<evidence type="ECO:0000259" key="6">
    <source>
        <dbReference type="Pfam" id="PF13472"/>
    </source>
</evidence>
<name>A0A7S7NLE5_PALFE</name>
<dbReference type="Proteomes" id="UP000593892">
    <property type="component" value="Chromosome"/>
</dbReference>
<dbReference type="PANTHER" id="PTHR30383:SF32">
    <property type="entry name" value="SGNH-HYDROLASE"/>
    <property type="match status" value="1"/>
</dbReference>
<keyword evidence="1" id="KW-0719">Serine esterase</keyword>